<accession>A0A645DQV0</accession>
<name>A0A645DQV0_9ZZZZ</name>
<comment type="caution">
    <text evidence="1">The sequence shown here is derived from an EMBL/GenBank/DDBJ whole genome shotgun (WGS) entry which is preliminary data.</text>
</comment>
<dbReference type="EMBL" id="VSSQ01038847">
    <property type="protein sequence ID" value="MPM91844.1"/>
    <property type="molecule type" value="Genomic_DNA"/>
</dbReference>
<reference evidence="1" key="1">
    <citation type="submission" date="2019-08" db="EMBL/GenBank/DDBJ databases">
        <authorList>
            <person name="Kucharzyk K."/>
            <person name="Murdoch R.W."/>
            <person name="Higgins S."/>
            <person name="Loffler F."/>
        </authorList>
    </citation>
    <scope>NUCLEOTIDE SEQUENCE</scope>
</reference>
<sequence length="180" mass="20367">MRRFLRGQLRRRADERRVLAALAHLRLEKRAKFLVQPRELVALLRVVLLRLGEHGVQRERLGKERADAGALRAHACALAAIENVALALGKISLLHERFFHEILNLLHGDRFGQLQHARLDRAGNRLQRRLAHLGLRAEKRLGDGVCNLVAVVGFRLSAALDDGSHIFPPILWFRSVSTGR</sequence>
<dbReference type="AlphaFoldDB" id="A0A645DQV0"/>
<evidence type="ECO:0000313" key="1">
    <source>
        <dbReference type="EMBL" id="MPM91844.1"/>
    </source>
</evidence>
<protein>
    <submittedName>
        <fullName evidence="1">Uncharacterized protein</fullName>
    </submittedName>
</protein>
<gene>
    <name evidence="1" type="ORF">SDC9_138978</name>
</gene>
<proteinExistence type="predicted"/>
<organism evidence="1">
    <name type="scientific">bioreactor metagenome</name>
    <dbReference type="NCBI Taxonomy" id="1076179"/>
    <lineage>
        <taxon>unclassified sequences</taxon>
        <taxon>metagenomes</taxon>
        <taxon>ecological metagenomes</taxon>
    </lineage>
</organism>